<dbReference type="EMBL" id="SIDB01000011">
    <property type="protein sequence ID" value="KAI3426237.1"/>
    <property type="molecule type" value="Genomic_DNA"/>
</dbReference>
<protein>
    <submittedName>
        <fullName evidence="6">Uncharacterized protein</fullName>
    </submittedName>
</protein>
<reference evidence="6" key="2">
    <citation type="submission" date="2020-11" db="EMBL/GenBank/DDBJ databases">
        <authorList>
            <person name="Cecchin M."/>
            <person name="Marcolungo L."/>
            <person name="Rossato M."/>
            <person name="Girolomoni L."/>
            <person name="Cosentino E."/>
            <person name="Cuine S."/>
            <person name="Li-Beisson Y."/>
            <person name="Delledonne M."/>
            <person name="Ballottari M."/>
        </authorList>
    </citation>
    <scope>NUCLEOTIDE SEQUENCE</scope>
    <source>
        <strain evidence="6">211/11P</strain>
        <tissue evidence="6">Whole cell</tissue>
    </source>
</reference>
<dbReference type="InterPro" id="IPR018499">
    <property type="entry name" value="Tetraspanin/Peripherin"/>
</dbReference>
<keyword evidence="2 5" id="KW-0812">Transmembrane</keyword>
<evidence type="ECO:0000256" key="1">
    <source>
        <dbReference type="ARBA" id="ARBA00004141"/>
    </source>
</evidence>
<comment type="caution">
    <text evidence="6">The sequence shown here is derived from an EMBL/GenBank/DDBJ whole genome shotgun (WGS) entry which is preliminary data.</text>
</comment>
<dbReference type="Pfam" id="PF00335">
    <property type="entry name" value="Tetraspanin"/>
    <property type="match status" value="1"/>
</dbReference>
<organism evidence="6 7">
    <name type="scientific">Chlorella vulgaris</name>
    <name type="common">Green alga</name>
    <dbReference type="NCBI Taxonomy" id="3077"/>
    <lineage>
        <taxon>Eukaryota</taxon>
        <taxon>Viridiplantae</taxon>
        <taxon>Chlorophyta</taxon>
        <taxon>core chlorophytes</taxon>
        <taxon>Trebouxiophyceae</taxon>
        <taxon>Chlorellales</taxon>
        <taxon>Chlorellaceae</taxon>
        <taxon>Chlorella clade</taxon>
        <taxon>Chlorella</taxon>
    </lineage>
</organism>
<feature type="transmembrane region" description="Helical" evidence="5">
    <location>
        <begin position="130"/>
        <end position="151"/>
    </location>
</feature>
<evidence type="ECO:0000313" key="6">
    <source>
        <dbReference type="EMBL" id="KAI3426237.1"/>
    </source>
</evidence>
<evidence type="ECO:0000256" key="4">
    <source>
        <dbReference type="ARBA" id="ARBA00023136"/>
    </source>
</evidence>
<accession>A0A9D4TIF1</accession>
<evidence type="ECO:0000313" key="7">
    <source>
        <dbReference type="Proteomes" id="UP001055712"/>
    </source>
</evidence>
<dbReference type="OrthoDB" id="514724at2759"/>
<dbReference type="AlphaFoldDB" id="A0A9D4TIF1"/>
<comment type="subcellular location">
    <subcellularLocation>
        <location evidence="1">Membrane</location>
        <topology evidence="1">Multi-pass membrane protein</topology>
    </subcellularLocation>
</comment>
<keyword evidence="3 5" id="KW-1133">Transmembrane helix</keyword>
<keyword evidence="7" id="KW-1185">Reference proteome</keyword>
<reference evidence="6" key="1">
    <citation type="journal article" date="2019" name="Plant J.">
        <title>Chlorella vulgaris genome assembly and annotation reveals the molecular basis for metabolic acclimation to high light conditions.</title>
        <authorList>
            <person name="Cecchin M."/>
            <person name="Marcolungo L."/>
            <person name="Rossato M."/>
            <person name="Girolomoni L."/>
            <person name="Cosentino E."/>
            <person name="Cuine S."/>
            <person name="Li-Beisson Y."/>
            <person name="Delledonne M."/>
            <person name="Ballottari M."/>
        </authorList>
    </citation>
    <scope>NUCLEOTIDE SEQUENCE</scope>
    <source>
        <strain evidence="6">211/11P</strain>
    </source>
</reference>
<keyword evidence="4 5" id="KW-0472">Membrane</keyword>
<dbReference type="Proteomes" id="UP001055712">
    <property type="component" value="Unassembled WGS sequence"/>
</dbReference>
<feature type="transmembrane region" description="Helical" evidence="5">
    <location>
        <begin position="181"/>
        <end position="203"/>
    </location>
</feature>
<proteinExistence type="predicted"/>
<evidence type="ECO:0000256" key="2">
    <source>
        <dbReference type="ARBA" id="ARBA00022692"/>
    </source>
</evidence>
<feature type="transmembrane region" description="Helical" evidence="5">
    <location>
        <begin position="98"/>
        <end position="118"/>
    </location>
</feature>
<sequence>MYVCSTQYSPLAPDPLPPGPRVTNPAAPVLRLLLRSFNAALAALSLLLIGCAIWMWRSYRHGGSAPPPAAETVLLLRAGEVASLAGAFLQQAVAKFPWFIQLLGLLGVYCFCTAMCGLSGVKRERRNNLAAFIALLALLVLAEAGATLLLLTDNSWRDRIPDDPSGWWRWALDELDAKPRAARLTAVSLLVAELVVLAAACWLHGIYTAAYEAWLDDREEQSERAREVLARAVVQTYGSGAPWSSRLRNKYGLEASTIEATTVAARQAAALRGDGPSFV</sequence>
<gene>
    <name evidence="6" type="ORF">D9Q98_008613</name>
</gene>
<evidence type="ECO:0000256" key="5">
    <source>
        <dbReference type="SAM" id="Phobius"/>
    </source>
</evidence>
<name>A0A9D4TIF1_CHLVU</name>
<feature type="transmembrane region" description="Helical" evidence="5">
    <location>
        <begin position="37"/>
        <end position="56"/>
    </location>
</feature>
<evidence type="ECO:0000256" key="3">
    <source>
        <dbReference type="ARBA" id="ARBA00022989"/>
    </source>
</evidence>
<dbReference type="GO" id="GO:0016020">
    <property type="term" value="C:membrane"/>
    <property type="evidence" value="ECO:0007669"/>
    <property type="project" value="UniProtKB-SubCell"/>
</dbReference>